<keyword evidence="6" id="KW-0830">Ubiquinone</keyword>
<sequence>MFPSRSALVHLRLGFSILLLPVYLFALSQVPTVHFWPAIVAFFTWHFLVYPASNAYNSYFDKDEESIALLAKPPKVDISLYYFSLLMDFVAFLLAFFVGWQFALAVVVYGILSKLYSHPATRLKKYPVVSFLVVFIFQGAFIYWTTYAAVSGTSIFNLWNGHFLEAGIICSCLIGASYPLTQIYQHNEDSRRGDRTLSILLGYRGSFAFAGCLFVIGTILCFYYWHAVNQPVNFYIFLSCALPVFIFFCYWLFLVIKTVSNANFKNAMRMSFISAGCMLVYFGYLAFIR</sequence>
<comment type="subcellular location">
    <subcellularLocation>
        <location evidence="1">Membrane</location>
        <topology evidence="1">Multi-pass membrane protein</topology>
    </subcellularLocation>
</comment>
<dbReference type="AlphaFoldDB" id="A0A7K1T0N0"/>
<evidence type="ECO:0000256" key="5">
    <source>
        <dbReference type="SAM" id="Phobius"/>
    </source>
</evidence>
<feature type="transmembrane region" description="Helical" evidence="5">
    <location>
        <begin position="89"/>
        <end position="116"/>
    </location>
</feature>
<dbReference type="GO" id="GO:0016020">
    <property type="term" value="C:membrane"/>
    <property type="evidence" value="ECO:0007669"/>
    <property type="project" value="UniProtKB-SubCell"/>
</dbReference>
<name>A0A7K1T0N0_9SPHI</name>
<feature type="transmembrane region" description="Helical" evidence="5">
    <location>
        <begin position="267"/>
        <end position="287"/>
    </location>
</feature>
<feature type="transmembrane region" description="Helical" evidence="5">
    <location>
        <begin position="201"/>
        <end position="226"/>
    </location>
</feature>
<keyword evidence="4 5" id="KW-0472">Membrane</keyword>
<feature type="transmembrane region" description="Helical" evidence="5">
    <location>
        <begin position="6"/>
        <end position="26"/>
    </location>
</feature>
<feature type="transmembrane region" description="Helical" evidence="5">
    <location>
        <begin position="128"/>
        <end position="150"/>
    </location>
</feature>
<protein>
    <submittedName>
        <fullName evidence="6">Ubiquinone biosynthesis protein UbiA</fullName>
    </submittedName>
</protein>
<evidence type="ECO:0000256" key="2">
    <source>
        <dbReference type="ARBA" id="ARBA00022692"/>
    </source>
</evidence>
<dbReference type="EMBL" id="WPIK01000014">
    <property type="protein sequence ID" value="MVN22830.1"/>
    <property type="molecule type" value="Genomic_DNA"/>
</dbReference>
<organism evidence="6 7">
    <name type="scientific">Mucilaginibacter arboris</name>
    <dbReference type="NCBI Taxonomy" id="2682090"/>
    <lineage>
        <taxon>Bacteria</taxon>
        <taxon>Pseudomonadati</taxon>
        <taxon>Bacteroidota</taxon>
        <taxon>Sphingobacteriia</taxon>
        <taxon>Sphingobacteriales</taxon>
        <taxon>Sphingobacteriaceae</taxon>
        <taxon>Mucilaginibacter</taxon>
    </lineage>
</organism>
<accession>A0A7K1T0N0</accession>
<evidence type="ECO:0000256" key="4">
    <source>
        <dbReference type="ARBA" id="ARBA00023136"/>
    </source>
</evidence>
<dbReference type="RefSeq" id="WP_157568467.1">
    <property type="nucleotide sequence ID" value="NZ_WPIK01000014.1"/>
</dbReference>
<feature type="transmembrane region" description="Helical" evidence="5">
    <location>
        <begin position="162"/>
        <end position="180"/>
    </location>
</feature>
<reference evidence="6 7" key="1">
    <citation type="submission" date="2019-12" db="EMBL/GenBank/DDBJ databases">
        <title>Mucilaginibacter sp. HMF7410 genome sequencing and assembly.</title>
        <authorList>
            <person name="Kang H."/>
            <person name="Cha I."/>
            <person name="Kim H."/>
            <person name="Joh K."/>
        </authorList>
    </citation>
    <scope>NUCLEOTIDE SEQUENCE [LARGE SCALE GENOMIC DNA]</scope>
    <source>
        <strain evidence="6 7">HMF7410</strain>
    </source>
</reference>
<proteinExistence type="predicted"/>
<keyword evidence="7" id="KW-1185">Reference proteome</keyword>
<keyword evidence="3 5" id="KW-1133">Transmembrane helix</keyword>
<evidence type="ECO:0000313" key="7">
    <source>
        <dbReference type="Proteomes" id="UP000462014"/>
    </source>
</evidence>
<feature type="transmembrane region" description="Helical" evidence="5">
    <location>
        <begin position="232"/>
        <end position="255"/>
    </location>
</feature>
<evidence type="ECO:0000313" key="6">
    <source>
        <dbReference type="EMBL" id="MVN22830.1"/>
    </source>
</evidence>
<evidence type="ECO:0000256" key="1">
    <source>
        <dbReference type="ARBA" id="ARBA00004141"/>
    </source>
</evidence>
<comment type="caution">
    <text evidence="6">The sequence shown here is derived from an EMBL/GenBank/DDBJ whole genome shotgun (WGS) entry which is preliminary data.</text>
</comment>
<dbReference type="GO" id="GO:0016765">
    <property type="term" value="F:transferase activity, transferring alkyl or aryl (other than methyl) groups"/>
    <property type="evidence" value="ECO:0007669"/>
    <property type="project" value="InterPro"/>
</dbReference>
<dbReference type="Pfam" id="PF01040">
    <property type="entry name" value="UbiA"/>
    <property type="match status" value="1"/>
</dbReference>
<evidence type="ECO:0000256" key="3">
    <source>
        <dbReference type="ARBA" id="ARBA00022989"/>
    </source>
</evidence>
<dbReference type="InterPro" id="IPR000537">
    <property type="entry name" value="UbiA_prenyltransferase"/>
</dbReference>
<dbReference type="Proteomes" id="UP000462014">
    <property type="component" value="Unassembled WGS sequence"/>
</dbReference>
<gene>
    <name evidence="6" type="ORF">GO621_14980</name>
</gene>
<keyword evidence="2 5" id="KW-0812">Transmembrane</keyword>